<dbReference type="Gene3D" id="3.40.50.620">
    <property type="entry name" value="HUPs"/>
    <property type="match status" value="1"/>
</dbReference>
<reference evidence="1" key="1">
    <citation type="submission" date="2020-09" db="EMBL/GenBank/DDBJ databases">
        <title>Genome seq and assembly of Limnohabitants sp.</title>
        <authorList>
            <person name="Chhetri G."/>
        </authorList>
    </citation>
    <scope>NUCLEOTIDE SEQUENCE</scope>
    <source>
        <strain evidence="1">JUR4</strain>
    </source>
</reference>
<proteinExistence type="predicted"/>
<evidence type="ECO:0000313" key="2">
    <source>
        <dbReference type="Proteomes" id="UP000647424"/>
    </source>
</evidence>
<dbReference type="Proteomes" id="UP000647424">
    <property type="component" value="Unassembled WGS sequence"/>
</dbReference>
<protein>
    <submittedName>
        <fullName evidence="1">Cryptochrome/photolyase family protein</fullName>
    </submittedName>
</protein>
<dbReference type="RefSeq" id="WP_191818201.1">
    <property type="nucleotide sequence ID" value="NZ_JACYFT010000001.1"/>
</dbReference>
<keyword evidence="2" id="KW-1185">Reference proteome</keyword>
<dbReference type="AlphaFoldDB" id="A0A927FGR1"/>
<dbReference type="Gene3D" id="1.25.40.80">
    <property type="match status" value="1"/>
</dbReference>
<dbReference type="PANTHER" id="PTHR38657">
    <property type="entry name" value="SLR1343 PROTEIN"/>
    <property type="match status" value="1"/>
</dbReference>
<accession>A0A927FGR1</accession>
<dbReference type="Gene3D" id="1.10.10.1710">
    <property type="entry name" value="Deoxyribodipyrimidine photolyase-related"/>
    <property type="match status" value="1"/>
</dbReference>
<dbReference type="InterPro" id="IPR052551">
    <property type="entry name" value="UV-DNA_repair_photolyase"/>
</dbReference>
<dbReference type="PANTHER" id="PTHR38657:SF1">
    <property type="entry name" value="SLR1343 PROTEIN"/>
    <property type="match status" value="1"/>
</dbReference>
<dbReference type="InterPro" id="IPR036134">
    <property type="entry name" value="Crypto/Photolyase_FAD-like_sf"/>
</dbReference>
<dbReference type="EMBL" id="JACYFT010000001">
    <property type="protein sequence ID" value="MBD8049753.1"/>
    <property type="molecule type" value="Genomic_DNA"/>
</dbReference>
<name>A0A927FGR1_9BURK</name>
<comment type="caution">
    <text evidence="1">The sequence shown here is derived from an EMBL/GenBank/DDBJ whole genome shotgun (WGS) entry which is preliminary data.</text>
</comment>
<organism evidence="1 2">
    <name type="scientific">Limnohabitans radicicola</name>
    <dbReference type="NCBI Taxonomy" id="2771427"/>
    <lineage>
        <taxon>Bacteria</taxon>
        <taxon>Pseudomonadati</taxon>
        <taxon>Pseudomonadota</taxon>
        <taxon>Betaproteobacteria</taxon>
        <taxon>Burkholderiales</taxon>
        <taxon>Comamonadaceae</taxon>
        <taxon>Limnohabitans</taxon>
    </lineage>
</organism>
<dbReference type="Gene3D" id="1.10.579.10">
    <property type="entry name" value="DNA Cyclobutane Dipyrimidine Photolyase, subunit A, domain 3"/>
    <property type="match status" value="1"/>
</dbReference>
<dbReference type="InterPro" id="IPR007357">
    <property type="entry name" value="PhrB-like"/>
</dbReference>
<sequence length="515" mass="58823">MTNTHRALRHLVIVLGDQLDLTASALTDFDPAQDAVWMAEVMQEATHVPSSKQRIALFLSAMRHFAQTLLEKDWPLHYSHLEDGQNSGTLQGELKRAIERLRPQALVMTAPGDWRVLQDIQSVAQTQQLPLVLRDDTHFFTTVRDFAAHAKGRKQLRMEYWYRALRQRFGVLMDGDQPSGGQWNFDADNRASFGVKGPQNLPNPSHFAPDKTTQSVLDLVQRVFAQHPGSLDDFAWPVTRAQALQALDDFITHRLPLFGRYEDAMWAGQPWLYHSQLSACLNLKLLSAQEVVQAAQSAWQQGRAPLPAVEGFVRQILGWREYVRGMYWTQMPRYIERNALNAQEDLPGFFWTGDTDMACLRDALKQTLRYGYAHHIQRLMVLGLYGLLRGVHPRQMHEWFLSVYVDAVEWVELPNTLGMSQFGDGGLMASKPYVASGKYIQRMSNHCQGCRFDPAQSVGPQACPYTTMYWDFLHRHQESLSSNPRMAMQLKNLSRMSSETIGQIQQQARAHRSSE</sequence>
<dbReference type="Pfam" id="PF04244">
    <property type="entry name" value="DPRP"/>
    <property type="match status" value="1"/>
</dbReference>
<gene>
    <name evidence="1" type="ORF">IC609_04285</name>
</gene>
<evidence type="ECO:0000313" key="1">
    <source>
        <dbReference type="EMBL" id="MBD8049753.1"/>
    </source>
</evidence>
<dbReference type="InterPro" id="IPR014729">
    <property type="entry name" value="Rossmann-like_a/b/a_fold"/>
</dbReference>
<dbReference type="SUPFAM" id="SSF48173">
    <property type="entry name" value="Cryptochrome/photolyase FAD-binding domain"/>
    <property type="match status" value="1"/>
</dbReference>